<dbReference type="Gene3D" id="1.20.1660.10">
    <property type="entry name" value="Hypothetical protein (EF3068)"/>
    <property type="match status" value="1"/>
</dbReference>
<keyword evidence="3" id="KW-1185">Reference proteome</keyword>
<dbReference type="EMBL" id="AL645882">
    <property type="protein sequence ID" value="CAB95779.1"/>
    <property type="molecule type" value="Genomic_DNA"/>
</dbReference>
<dbReference type="Pfam" id="PF08713">
    <property type="entry name" value="DNA_alkylation"/>
    <property type="match status" value="1"/>
</dbReference>
<evidence type="ECO:0000313" key="2">
    <source>
        <dbReference type="EMBL" id="CAB95779.1"/>
    </source>
</evidence>
<gene>
    <name evidence="2" type="ordered locus">SCO1322</name>
    <name evidence="2" type="ORF">2SCG61.04c</name>
</gene>
<evidence type="ECO:0000256" key="1">
    <source>
        <dbReference type="SAM" id="MobiDB-lite"/>
    </source>
</evidence>
<dbReference type="PANTHER" id="PTHR34070:SF1">
    <property type="entry name" value="DNA ALKYLATION REPAIR PROTEIN"/>
    <property type="match status" value="1"/>
</dbReference>
<sequence>MSVTARPIPDAPHSALADTVLERITLEYPAAADPERAVGLRAYMKDVAPFLGMTSPVRRSLSRAVLAGVPRPDEPDCTAVALRCWRLPEREYHYFAVDYLRRYVTHCSSGFLPVVRHLLTTVPWWDTVDLLAAHVVGAWSPPTAASRPTWTPGSMTRTAGWSARPSSTSCGTRNAPTPTGSSATACAGPATATSSSARPSAGACASTPGPTRTPCAPSWPSTAPASRRCPRGRRCGPSARSAGAVPLSNGRSIKNHSTCDEASAMICLMFRYAFHLAASAVADAPKAAVAHFTAAVDGARS</sequence>
<dbReference type="PANTHER" id="PTHR34070">
    <property type="entry name" value="ARMADILLO-TYPE FOLD"/>
    <property type="match status" value="1"/>
</dbReference>
<dbReference type="eggNOG" id="COG4912">
    <property type="taxonomic scope" value="Bacteria"/>
</dbReference>
<dbReference type="AlphaFoldDB" id="Q9K411"/>
<dbReference type="STRING" id="100226.gene:17758905"/>
<dbReference type="PATRIC" id="fig|100226.15.peg.1325"/>
<proteinExistence type="predicted"/>
<name>Q9K411_STRCO</name>
<dbReference type="PaxDb" id="100226-SCO1322"/>
<dbReference type="InParanoid" id="Q9K411"/>
<reference evidence="2 3" key="1">
    <citation type="journal article" date="1996" name="Mol. Microbiol.">
        <title>A set of ordered cosmids and a detailed genetic and physical map for the 8 Mb Streptomyces coelicolor A3(2) chromosome.</title>
        <authorList>
            <person name="Redenbach M."/>
            <person name="Kieser H.M."/>
            <person name="Denapaite D."/>
            <person name="Eichner A."/>
            <person name="Cullum J."/>
            <person name="Kinashi H."/>
            <person name="Hopwood D.A."/>
        </authorList>
    </citation>
    <scope>NUCLEOTIDE SEQUENCE [LARGE SCALE GENOMIC DNA]</scope>
    <source>
        <strain evidence="3">ATCC BAA-471 / A3(2) / M145</strain>
    </source>
</reference>
<feature type="region of interest" description="Disordered" evidence="1">
    <location>
        <begin position="142"/>
        <end position="253"/>
    </location>
</feature>
<dbReference type="KEGG" id="sco:SCO1322"/>
<dbReference type="EMBL" id="AL939108">
    <property type="protein sequence ID" value="CAB95779.1"/>
    <property type="molecule type" value="Genomic_DNA"/>
</dbReference>
<organism evidence="2 3">
    <name type="scientific">Streptomyces coelicolor (strain ATCC BAA-471 / A3(2) / M145)</name>
    <dbReference type="NCBI Taxonomy" id="100226"/>
    <lineage>
        <taxon>Bacteria</taxon>
        <taxon>Bacillati</taxon>
        <taxon>Actinomycetota</taxon>
        <taxon>Actinomycetes</taxon>
        <taxon>Kitasatosporales</taxon>
        <taxon>Streptomycetaceae</taxon>
        <taxon>Streptomyces</taxon>
        <taxon>Streptomyces albidoflavus group</taxon>
    </lineage>
</organism>
<evidence type="ECO:0000313" key="3">
    <source>
        <dbReference type="Proteomes" id="UP000001973"/>
    </source>
</evidence>
<feature type="compositionally biased region" description="Low complexity" evidence="1">
    <location>
        <begin position="179"/>
        <end position="203"/>
    </location>
</feature>
<feature type="compositionally biased region" description="Low complexity" evidence="1">
    <location>
        <begin position="235"/>
        <end position="244"/>
    </location>
</feature>
<accession>Q9K411</accession>
<dbReference type="OrthoDB" id="9775346at2"/>
<dbReference type="InterPro" id="IPR016024">
    <property type="entry name" value="ARM-type_fold"/>
</dbReference>
<dbReference type="InterPro" id="IPR014825">
    <property type="entry name" value="DNA_alkylation"/>
</dbReference>
<dbReference type="SUPFAM" id="SSF48371">
    <property type="entry name" value="ARM repeat"/>
    <property type="match status" value="1"/>
</dbReference>
<feature type="compositionally biased region" description="Polar residues" evidence="1">
    <location>
        <begin position="146"/>
        <end position="178"/>
    </location>
</feature>
<reference evidence="2 3" key="2">
    <citation type="journal article" date="2002" name="Nature">
        <title>Complete genome sequence of the model actinomycete Streptomyces coelicolor A3(2).</title>
        <authorList>
            <person name="Bentley S.D."/>
            <person name="Chater K.F."/>
            <person name="Cerdeno-Tarraga A.M."/>
            <person name="Challis G.L."/>
            <person name="Thomson N.R."/>
            <person name="James K.D."/>
            <person name="Harris D.E."/>
            <person name="Quail M.A."/>
            <person name="Kieser H."/>
            <person name="Harper D."/>
            <person name="Bateman A."/>
            <person name="Brown S."/>
            <person name="Chandra G."/>
            <person name="Chen C.W."/>
            <person name="Collins M."/>
            <person name="Cronin A."/>
            <person name="Fraser A."/>
            <person name="Goble A."/>
            <person name="Hidalgo J."/>
            <person name="Hornsby T."/>
            <person name="Howarth S."/>
            <person name="Huang C.H."/>
            <person name="Kieser T."/>
            <person name="Larke L."/>
            <person name="Murphy L."/>
            <person name="Oliver K."/>
            <person name="O'Neil S."/>
            <person name="Rabbinowitsch E."/>
            <person name="Rajandream M.A."/>
            <person name="Rutherford K."/>
            <person name="Rutter S."/>
            <person name="Seeger K."/>
            <person name="Saunders D."/>
            <person name="Sharp S."/>
            <person name="Squares R."/>
            <person name="Squares S."/>
            <person name="Taylor K."/>
            <person name="Warren T."/>
            <person name="Wietzorrek A."/>
            <person name="Woodward J."/>
            <person name="Barrell B.G."/>
            <person name="Parkhill J."/>
            <person name="Hopwood D.A."/>
        </authorList>
    </citation>
    <scope>NUCLEOTIDE SEQUENCE [LARGE SCALE GENOMIC DNA]</scope>
    <source>
        <strain evidence="3">ATCC BAA-471 / A3(2) / M145</strain>
    </source>
</reference>
<dbReference type="HOGENOM" id="CLU_924118_0_0_11"/>
<protein>
    <submittedName>
        <fullName evidence="2">Uncharacterized protein</fullName>
    </submittedName>
</protein>
<dbReference type="Proteomes" id="UP000001973">
    <property type="component" value="Chromosome"/>
</dbReference>